<dbReference type="Proteomes" id="UP000002274">
    <property type="component" value="Chromosome"/>
</dbReference>
<proteinExistence type="predicted"/>
<reference evidence="1 2" key="1">
    <citation type="journal article" date="2007" name="PLoS Genet.">
        <title>Patterns and implications of gene gain and loss in the evolution of Prochlorococcus.</title>
        <authorList>
            <person name="Kettler G.C."/>
            <person name="Martiny A.C."/>
            <person name="Huang K."/>
            <person name="Zucker J."/>
            <person name="Coleman M.L."/>
            <person name="Rodrigue S."/>
            <person name="Chen F."/>
            <person name="Lapidus A."/>
            <person name="Ferriera S."/>
            <person name="Johnson J."/>
            <person name="Steglich C."/>
            <person name="Church G.M."/>
            <person name="Richardson P."/>
            <person name="Chisholm S.W."/>
        </authorList>
    </citation>
    <scope>NUCLEOTIDE SEQUENCE [LARGE SCALE GENOMIC DNA]</scope>
    <source>
        <strain evidence="1 2">MIT 9303</strain>
    </source>
</reference>
<evidence type="ECO:0000313" key="2">
    <source>
        <dbReference type="Proteomes" id="UP000002274"/>
    </source>
</evidence>
<dbReference type="KEGG" id="pmf:P9303_22221"/>
<gene>
    <name evidence="1" type="ordered locus">P9303_22221</name>
</gene>
<accession>A2CBU7</accession>
<sequence>MLVVAGSLMPNQNPWGDKDDWLSRLAECNPPEQCYLAASGRKSKMHQRLNGLKIISDENGCHCFSLDNLPRGAMILSCQQFIQP</sequence>
<protein>
    <submittedName>
        <fullName evidence="1">Uncharacterized protein</fullName>
    </submittedName>
</protein>
<organism evidence="1 2">
    <name type="scientific">Prochlorococcus marinus (strain MIT 9303)</name>
    <dbReference type="NCBI Taxonomy" id="59922"/>
    <lineage>
        <taxon>Bacteria</taxon>
        <taxon>Bacillati</taxon>
        <taxon>Cyanobacteriota</taxon>
        <taxon>Cyanophyceae</taxon>
        <taxon>Synechococcales</taxon>
        <taxon>Prochlorococcaceae</taxon>
        <taxon>Prochlorococcus</taxon>
    </lineage>
</organism>
<dbReference type="AlphaFoldDB" id="A2CBU7"/>
<dbReference type="HOGENOM" id="CLU_2524840_0_0_3"/>
<dbReference type="EMBL" id="CP000554">
    <property type="protein sequence ID" value="ABM78957.1"/>
    <property type="molecule type" value="Genomic_DNA"/>
</dbReference>
<dbReference type="BioCyc" id="PMAR59922:G1G80-1945-MONOMER"/>
<name>A2CBU7_PROM3</name>
<evidence type="ECO:0000313" key="1">
    <source>
        <dbReference type="EMBL" id="ABM78957.1"/>
    </source>
</evidence>